<sequence>MRDLQAGDQAMTFPLDKDMGLSQTGMKIDVGGKPVYVAFSLARAESVVTATGGRWIADVHGGRFNGDAREAPILYEIPRPIRRLELDRPLMLGDLEIRNLAVRVSDMGNSQGIPDGAAPDQDLDEIVVTGDSKRKVPTQRLYIGLDTIGHCASLTHDFKAGTVTLMCPKQPSAAATG</sequence>
<reference evidence="1 2" key="1">
    <citation type="submission" date="2017-03" db="EMBL/GenBank/DDBJ databases">
        <title>Complete genome sequence of Blastomonas fulva degrading microcsystin LR.</title>
        <authorList>
            <person name="Lee H.-g."/>
            <person name="Jin L."/>
            <person name="oh H.-M."/>
        </authorList>
    </citation>
    <scope>NUCLEOTIDE SEQUENCE [LARGE SCALE GENOMIC DNA]</scope>
    <source>
        <strain evidence="1 2">T2</strain>
    </source>
</reference>
<protein>
    <submittedName>
        <fullName evidence="1">Uncharacterized protein</fullName>
    </submittedName>
</protein>
<dbReference type="Proteomes" id="UP000258016">
    <property type="component" value="Chromosome"/>
</dbReference>
<dbReference type="EMBL" id="CP020083">
    <property type="protein sequence ID" value="ASR52645.1"/>
    <property type="molecule type" value="Genomic_DNA"/>
</dbReference>
<evidence type="ECO:0000313" key="2">
    <source>
        <dbReference type="Proteomes" id="UP000258016"/>
    </source>
</evidence>
<keyword evidence="2" id="KW-1185">Reference proteome</keyword>
<proteinExistence type="predicted"/>
<accession>A0ABM6M9C9</accession>
<organism evidence="1 2">
    <name type="scientific">Blastomonas fulva</name>
    <dbReference type="NCBI Taxonomy" id="1550728"/>
    <lineage>
        <taxon>Bacteria</taxon>
        <taxon>Pseudomonadati</taxon>
        <taxon>Pseudomonadota</taxon>
        <taxon>Alphaproteobacteria</taxon>
        <taxon>Sphingomonadales</taxon>
        <taxon>Sphingomonadaceae</taxon>
        <taxon>Blastomonas</taxon>
    </lineage>
</organism>
<name>A0ABM6M9C9_9SPHN</name>
<evidence type="ECO:0000313" key="1">
    <source>
        <dbReference type="EMBL" id="ASR52645.1"/>
    </source>
</evidence>
<gene>
    <name evidence="1" type="ORF">B5J99_15230</name>
</gene>